<dbReference type="InterPro" id="IPR039373">
    <property type="entry name" value="Peptidase_M28B"/>
</dbReference>
<feature type="domain" description="Transferrin receptor-like dimerisation" evidence="1">
    <location>
        <begin position="35"/>
        <end position="161"/>
    </location>
</feature>
<dbReference type="Gene3D" id="1.20.930.40">
    <property type="entry name" value="Transferrin receptor-like, dimerisation domain"/>
    <property type="match status" value="1"/>
</dbReference>
<evidence type="ECO:0000313" key="2">
    <source>
        <dbReference type="Proteomes" id="UP000887540"/>
    </source>
</evidence>
<dbReference type="AlphaFoldDB" id="A0A914CYE8"/>
<dbReference type="InterPro" id="IPR007365">
    <property type="entry name" value="TFR-like_dimer_dom"/>
</dbReference>
<keyword evidence="2" id="KW-1185">Reference proteome</keyword>
<reference evidence="3" key="1">
    <citation type="submission" date="2022-11" db="UniProtKB">
        <authorList>
            <consortium name="WormBaseParasite"/>
        </authorList>
    </citation>
    <scope>IDENTIFICATION</scope>
</reference>
<sequence>MYAQTLLEVYVPDLRNTLDSLKTRFPQVKDGRAQVTQLIRNCQEFAKQAEVIDNEVKEILKKFSTDYLDQRRIKSINDRLVAVDRCFVNPWGMTHGPSKRHVLYSISDKDSYSAKVMPGVYDEIANIIQAENGKERNEAGKELARQISIIQISVKCATNTLLDMI</sequence>
<protein>
    <submittedName>
        <fullName evidence="3">Transferrin receptor-like dimerisation domain-containing protein</fullName>
    </submittedName>
</protein>
<dbReference type="GO" id="GO:0004180">
    <property type="term" value="F:carboxypeptidase activity"/>
    <property type="evidence" value="ECO:0007669"/>
    <property type="project" value="TreeGrafter"/>
</dbReference>
<accession>A0A914CYE8</accession>
<dbReference type="Pfam" id="PF04253">
    <property type="entry name" value="TFR_dimer"/>
    <property type="match status" value="1"/>
</dbReference>
<name>A0A914CYE8_9BILA</name>
<dbReference type="SUPFAM" id="SSF47672">
    <property type="entry name" value="Transferrin receptor-like dimerisation domain"/>
    <property type="match status" value="1"/>
</dbReference>
<dbReference type="Proteomes" id="UP000887540">
    <property type="component" value="Unplaced"/>
</dbReference>
<evidence type="ECO:0000313" key="3">
    <source>
        <dbReference type="WBParaSite" id="ACRNAN_scaffold15883.g11602.t1"/>
    </source>
</evidence>
<dbReference type="PANTHER" id="PTHR10404:SF77">
    <property type="entry name" value="GLUTAMATE CARBOXYPEPTIDASE 2 HOMOLOG"/>
    <property type="match status" value="1"/>
</dbReference>
<organism evidence="2 3">
    <name type="scientific">Acrobeloides nanus</name>
    <dbReference type="NCBI Taxonomy" id="290746"/>
    <lineage>
        <taxon>Eukaryota</taxon>
        <taxon>Metazoa</taxon>
        <taxon>Ecdysozoa</taxon>
        <taxon>Nematoda</taxon>
        <taxon>Chromadorea</taxon>
        <taxon>Rhabditida</taxon>
        <taxon>Tylenchina</taxon>
        <taxon>Cephalobomorpha</taxon>
        <taxon>Cephaloboidea</taxon>
        <taxon>Cephalobidae</taxon>
        <taxon>Acrobeloides</taxon>
    </lineage>
</organism>
<dbReference type="WBParaSite" id="ACRNAN_scaffold15883.g11602.t1">
    <property type="protein sequence ID" value="ACRNAN_scaffold15883.g11602.t1"/>
    <property type="gene ID" value="ACRNAN_scaffold15883.g11602"/>
</dbReference>
<dbReference type="InterPro" id="IPR036757">
    <property type="entry name" value="TFR-like_dimer_dom_sf"/>
</dbReference>
<dbReference type="PANTHER" id="PTHR10404">
    <property type="entry name" value="N-ACETYLATED-ALPHA-LINKED ACIDIC DIPEPTIDASE"/>
    <property type="match status" value="1"/>
</dbReference>
<evidence type="ECO:0000259" key="1">
    <source>
        <dbReference type="Pfam" id="PF04253"/>
    </source>
</evidence>
<proteinExistence type="predicted"/>